<evidence type="ECO:0000313" key="5">
    <source>
        <dbReference type="Proteomes" id="UP000237344"/>
    </source>
</evidence>
<dbReference type="PANTHER" id="PTHR30203">
    <property type="entry name" value="OUTER MEMBRANE CATION EFFLUX PROTEIN"/>
    <property type="match status" value="1"/>
</dbReference>
<evidence type="ECO:0000313" key="4">
    <source>
        <dbReference type="EMBL" id="POF63920.1"/>
    </source>
</evidence>
<keyword evidence="2" id="KW-0732">Signal</keyword>
<dbReference type="GO" id="GO:0015562">
    <property type="term" value="F:efflux transmembrane transporter activity"/>
    <property type="evidence" value="ECO:0007669"/>
    <property type="project" value="InterPro"/>
</dbReference>
<dbReference type="Pfam" id="PF02321">
    <property type="entry name" value="OEP"/>
    <property type="match status" value="2"/>
</dbReference>
<keyword evidence="2" id="KW-1134">Transmembrane beta strand</keyword>
<dbReference type="GO" id="GO:0005886">
    <property type="term" value="C:plasma membrane"/>
    <property type="evidence" value="ECO:0007669"/>
    <property type="project" value="UniProtKB-SubCell"/>
</dbReference>
<dbReference type="Gene3D" id="2.20.200.10">
    <property type="entry name" value="Outer membrane efflux proteins (OEP)"/>
    <property type="match status" value="1"/>
</dbReference>
<keyword evidence="2" id="KW-0564">Palmitate</keyword>
<keyword evidence="2" id="KW-0472">Membrane</keyword>
<organism evidence="4 5">
    <name type="scientific">Novacetimonas maltaceti</name>
    <dbReference type="NCBI Taxonomy" id="1203393"/>
    <lineage>
        <taxon>Bacteria</taxon>
        <taxon>Pseudomonadati</taxon>
        <taxon>Pseudomonadota</taxon>
        <taxon>Alphaproteobacteria</taxon>
        <taxon>Acetobacterales</taxon>
        <taxon>Acetobacteraceae</taxon>
        <taxon>Novacetimonas</taxon>
    </lineage>
</organism>
<name>A0A2S3W4Y3_9PROT</name>
<proteinExistence type="inferred from homology"/>
<dbReference type="EMBL" id="POTC01000003">
    <property type="protein sequence ID" value="POF63920.1"/>
    <property type="molecule type" value="Genomic_DNA"/>
</dbReference>
<dbReference type="Gene3D" id="1.20.1600.10">
    <property type="entry name" value="Outer membrane efflux proteins (OEP)"/>
    <property type="match status" value="1"/>
</dbReference>
<evidence type="ECO:0000256" key="1">
    <source>
        <dbReference type="ARBA" id="ARBA00007613"/>
    </source>
</evidence>
<accession>A0A2S3W4Y3</accession>
<comment type="caution">
    <text evidence="4">The sequence shown here is derived from an EMBL/GenBank/DDBJ whole genome shotgun (WGS) entry which is preliminary data.</text>
</comment>
<gene>
    <name evidence="4" type="primary">oprM_2</name>
    <name evidence="4" type="ORF">KMAL_04530</name>
</gene>
<keyword evidence="2" id="KW-0812">Transmembrane</keyword>
<feature type="signal peptide" evidence="2">
    <location>
        <begin position="1"/>
        <end position="25"/>
    </location>
</feature>
<dbReference type="Proteomes" id="UP000237344">
    <property type="component" value="Unassembled WGS sequence"/>
</dbReference>
<comment type="subcellular location">
    <subcellularLocation>
        <location evidence="2">Cell membrane</location>
        <topology evidence="2">Lipid-anchor</topology>
    </subcellularLocation>
</comment>
<protein>
    <submittedName>
        <fullName evidence="4">Outer membrane protein OprM</fullName>
    </submittedName>
</protein>
<feature type="chain" id="PRO_5015370372" evidence="2">
    <location>
        <begin position="26"/>
        <end position="492"/>
    </location>
</feature>
<evidence type="ECO:0000256" key="2">
    <source>
        <dbReference type="RuleBase" id="RU362097"/>
    </source>
</evidence>
<dbReference type="InterPro" id="IPR003423">
    <property type="entry name" value="OMP_efflux"/>
</dbReference>
<keyword evidence="2" id="KW-0449">Lipoprotein</keyword>
<dbReference type="InterPro" id="IPR010131">
    <property type="entry name" value="MdtP/NodT-like"/>
</dbReference>
<dbReference type="PANTHER" id="PTHR30203:SF29">
    <property type="entry name" value="PROTEIN CYAE"/>
    <property type="match status" value="1"/>
</dbReference>
<dbReference type="NCBIfam" id="TIGR01845">
    <property type="entry name" value="outer_NodT"/>
    <property type="match status" value="1"/>
</dbReference>
<dbReference type="AlphaFoldDB" id="A0A2S3W4Y3"/>
<sequence length="492" mass="52991">MKKKLSRIICLAAIATLGACSPFHTRTPPSRVTVPSRFAQAPAPAGQATDPATDLTTWWRSWNDPALTRFVEAALAANPDIRIARDNVLQARAAHVIARSTLYPTVGATGNIGGGGMSWRNPAGLSQLSDGDPATDAHLAGIGASWEPDLFGGRHADSRAARALMLGQQAEYHGMQMLVAADAAENYLRAQGIQRQIDLLDRSIGILQRLRTYTQARFVAGQAVSADVRAVDEKLSIQRARRPLLVEEYDLHRRRLAILSGQAPENAPSLPAPGTFFVPAAPAGEMPDTVLERRPDVLARRDQVEAALQRLKSAKTDLLPRFGLEFFGGDGRLRFDGIPGLSGTGGLIALTTYLPIFTAGRVHARIHAAHARLDAAVAGYDRTVLNALGEVEDAYEARTSADARAHDLAAAVSQAGRNVSDVTGLYEGGQRMMQDILRARLDELDAREEVLRNEDMQTLASIHLARALGGGWKHEADDAPPLPSRTAARRHG</sequence>
<dbReference type="OrthoDB" id="9783100at2"/>
<dbReference type="PROSITE" id="PS51257">
    <property type="entry name" value="PROKAR_LIPOPROTEIN"/>
    <property type="match status" value="1"/>
</dbReference>
<reference evidence="4 5" key="1">
    <citation type="submission" date="2018-01" db="EMBL/GenBank/DDBJ databases">
        <title>Draft Genome Sequence of Komagataeibacter maltaceti LMG 1529, a Vinegar Producing Acetic Acid Bacterium Isolated from Malt Vinegar Brewery Acetifiers.</title>
        <authorList>
            <person name="Zhang Q."/>
            <person name="Hollensteiner J."/>
            <person name="Poehlein A."/>
            <person name="Daniel R."/>
        </authorList>
    </citation>
    <scope>NUCLEOTIDE SEQUENCE [LARGE SCALE GENOMIC DNA]</scope>
    <source>
        <strain evidence="4 5">LMG 1529</strain>
    </source>
</reference>
<comment type="similarity">
    <text evidence="1 2">Belongs to the outer membrane factor (OMF) (TC 1.B.17) family.</text>
</comment>
<dbReference type="RefSeq" id="WP_110094143.1">
    <property type="nucleotide sequence ID" value="NZ_NKUE01000009.1"/>
</dbReference>
<dbReference type="SUPFAM" id="SSF56954">
    <property type="entry name" value="Outer membrane efflux proteins (OEP)"/>
    <property type="match status" value="1"/>
</dbReference>
<evidence type="ECO:0000256" key="3">
    <source>
        <dbReference type="SAM" id="MobiDB-lite"/>
    </source>
</evidence>
<keyword evidence="5" id="KW-1185">Reference proteome</keyword>
<feature type="region of interest" description="Disordered" evidence="3">
    <location>
        <begin position="473"/>
        <end position="492"/>
    </location>
</feature>